<evidence type="ECO:0000313" key="3">
    <source>
        <dbReference type="Proteomes" id="UP000027586"/>
    </source>
</evidence>
<comment type="caution">
    <text evidence="2">The sequence shown here is derived from an EMBL/GenBank/DDBJ whole genome shotgun (WGS) entry which is preliminary data.</text>
</comment>
<gene>
    <name evidence="2" type="ORF">LCOR_12131.1</name>
</gene>
<reference evidence="2" key="1">
    <citation type="submission" date="2013-08" db="EMBL/GenBank/DDBJ databases">
        <title>Gene expansion shapes genome architecture in the human pathogen Lichtheimia corymbifera: an evolutionary genomics analysis in the ancient terrestrial Mucorales (Mucoromycotina).</title>
        <authorList>
            <person name="Schwartze V.U."/>
            <person name="Winter S."/>
            <person name="Shelest E."/>
            <person name="Marcet-Houben M."/>
            <person name="Horn F."/>
            <person name="Wehner S."/>
            <person name="Hoffmann K."/>
            <person name="Riege K."/>
            <person name="Sammeth M."/>
            <person name="Nowrousian M."/>
            <person name="Valiante V."/>
            <person name="Linde J."/>
            <person name="Jacobsen I.D."/>
            <person name="Marz M."/>
            <person name="Brakhage A.A."/>
            <person name="Gabaldon T."/>
            <person name="Bocker S."/>
            <person name="Voigt K."/>
        </authorList>
    </citation>
    <scope>NUCLEOTIDE SEQUENCE [LARGE SCALE GENOMIC DNA]</scope>
    <source>
        <strain evidence="2">FSU 9682</strain>
    </source>
</reference>
<sequence length="189" mass="21404">MSLLQCYACSDITRIIYGNDAFRLCKGRLFIGDKSLLSGTQLRRAFTSTVQRILGYDLTFNDYRHSAVAFGRIHIMLNEEKDNRNAAFDHQAGHSTKTAAMEYGRSNFDHSVLDAVSADRYYHCSKEWQKLLDSNDFNILMSPPSLRDFLPTIFNVRIELAKKKATTVTTQADSNAEGNTISKRHSPGR</sequence>
<protein>
    <submittedName>
        <fullName evidence="2">Uncharacterized protein</fullName>
    </submittedName>
</protein>
<dbReference type="Proteomes" id="UP000027586">
    <property type="component" value="Unassembled WGS sequence"/>
</dbReference>
<dbReference type="VEuPathDB" id="FungiDB:LCOR_12131.1"/>
<keyword evidence="3" id="KW-1185">Reference proteome</keyword>
<evidence type="ECO:0000256" key="1">
    <source>
        <dbReference type="SAM" id="MobiDB-lite"/>
    </source>
</evidence>
<organism evidence="2 3">
    <name type="scientific">Lichtheimia corymbifera JMRC:FSU:9682</name>
    <dbReference type="NCBI Taxonomy" id="1263082"/>
    <lineage>
        <taxon>Eukaryota</taxon>
        <taxon>Fungi</taxon>
        <taxon>Fungi incertae sedis</taxon>
        <taxon>Mucoromycota</taxon>
        <taxon>Mucoromycotina</taxon>
        <taxon>Mucoromycetes</taxon>
        <taxon>Mucorales</taxon>
        <taxon>Lichtheimiaceae</taxon>
        <taxon>Lichtheimia</taxon>
    </lineage>
</organism>
<dbReference type="EMBL" id="CBTN010000179">
    <property type="protein sequence ID" value="CDH61353.1"/>
    <property type="molecule type" value="Genomic_DNA"/>
</dbReference>
<accession>A0A068SG67</accession>
<feature type="region of interest" description="Disordered" evidence="1">
    <location>
        <begin position="169"/>
        <end position="189"/>
    </location>
</feature>
<proteinExistence type="predicted"/>
<dbReference type="AlphaFoldDB" id="A0A068SG67"/>
<evidence type="ECO:0000313" key="2">
    <source>
        <dbReference type="EMBL" id="CDH61353.1"/>
    </source>
</evidence>
<name>A0A068SG67_9FUNG</name>